<evidence type="ECO:0000256" key="1">
    <source>
        <dbReference type="ARBA" id="ARBA00022574"/>
    </source>
</evidence>
<dbReference type="CDD" id="cd00200">
    <property type="entry name" value="WD40"/>
    <property type="match status" value="1"/>
</dbReference>
<dbReference type="PROSITE" id="PS50294">
    <property type="entry name" value="WD_REPEATS_REGION"/>
    <property type="match status" value="4"/>
</dbReference>
<dbReference type="PROSITE" id="PS00678">
    <property type="entry name" value="WD_REPEATS_1"/>
    <property type="match status" value="3"/>
</dbReference>
<accession>A0ABQ7G9I9</accession>
<feature type="repeat" description="WD" evidence="3">
    <location>
        <begin position="551"/>
        <end position="585"/>
    </location>
</feature>
<dbReference type="Gene3D" id="2.130.10.10">
    <property type="entry name" value="YVTN repeat-like/Quinoprotein amine dehydrogenase"/>
    <property type="match status" value="2"/>
</dbReference>
<evidence type="ECO:0000259" key="6">
    <source>
        <dbReference type="PROSITE" id="PS50011"/>
    </source>
</evidence>
<feature type="repeat" description="WD" evidence="3">
    <location>
        <begin position="419"/>
        <end position="460"/>
    </location>
</feature>
<feature type="compositionally biased region" description="Low complexity" evidence="5">
    <location>
        <begin position="626"/>
        <end position="643"/>
    </location>
</feature>
<organism evidence="7 8">
    <name type="scientific">Dunaliella salina</name>
    <name type="common">Green alga</name>
    <name type="synonym">Protococcus salinus</name>
    <dbReference type="NCBI Taxonomy" id="3046"/>
    <lineage>
        <taxon>Eukaryota</taxon>
        <taxon>Viridiplantae</taxon>
        <taxon>Chlorophyta</taxon>
        <taxon>core chlorophytes</taxon>
        <taxon>Chlorophyceae</taxon>
        <taxon>CS clade</taxon>
        <taxon>Chlamydomonadales</taxon>
        <taxon>Dunaliellaceae</taxon>
        <taxon>Dunaliella</taxon>
    </lineage>
</organism>
<dbReference type="InterPro" id="IPR020472">
    <property type="entry name" value="WD40_PAC1"/>
</dbReference>
<dbReference type="PRINTS" id="PR00320">
    <property type="entry name" value="GPROTEINBRPT"/>
</dbReference>
<dbReference type="Gene3D" id="1.10.510.10">
    <property type="entry name" value="Transferase(Phosphotransferase) domain 1"/>
    <property type="match status" value="1"/>
</dbReference>
<dbReference type="Gene3D" id="3.30.200.20">
    <property type="entry name" value="Phosphorylase Kinase, domain 1"/>
    <property type="match status" value="1"/>
</dbReference>
<comment type="caution">
    <text evidence="7">The sequence shown here is derived from an EMBL/GenBank/DDBJ whole genome shotgun (WGS) entry which is preliminary data.</text>
</comment>
<gene>
    <name evidence="7" type="ORF">DUNSADRAFT_13355</name>
</gene>
<sequence>MADRDFVPAQRVTQGSLLGTGGFGVVFEGLLHEDGAEKKVALKVLPPDKDRGRGRNVFMQELKDTLETARWCKRVVQCKGWTKLGPAQSPCLIMHRYQRTLLDLILVDDQGRERAPDDPRRGLSQDRLLIQIVLRIGKDVGIGLSELHRGGVSNEDLKPGNVLLDESMHAVLSDFGLSKFISRSRVQFSTQHVRGTDYFLPPEKLNTGMQRMQYSLKADMWSFGILLGQMCSVDPLYPYGSCMTWEDIRSQLVVEKQAPMAPSTPEAPQLQRLIQQCLQLDPNQRPSADEAVQTLEAIQHSLTTPPMSPHTAALQAKEKEVEELRKKLAAVELREEAERKQRAEAERKQRAEAERKQRAEAERKQRAEAERKIREAEQREAQLREQSRAADAKRLAQTAGALPKHALKLLSSPTHTATLLGHTLFVWSVAFTPDGACLVSGSYDSTLKLWDVASGRCTATLEGHIHDVNSVAVSVDGRTAASGSVDRSVKLWDLGSRRCRATLTGHTHFVQCVAFSPDGATMASGSRDYTIRLWDASTGKHKATLIGGAPVYGLAFSADGTRLASGDWGSRVWLWDVRSGNSIAKLEGHSDAVYSVAFSTDGAHVLSGSKDKTIRVKPSRKSMGISSFNSSSSSSSSSGTGCA</sequence>
<evidence type="ECO:0000313" key="8">
    <source>
        <dbReference type="Proteomes" id="UP000815325"/>
    </source>
</evidence>
<evidence type="ECO:0000256" key="4">
    <source>
        <dbReference type="PROSITE-ProRule" id="PRU10141"/>
    </source>
</evidence>
<evidence type="ECO:0000256" key="3">
    <source>
        <dbReference type="PROSITE-ProRule" id="PRU00221"/>
    </source>
</evidence>
<dbReference type="SUPFAM" id="SSF50978">
    <property type="entry name" value="WD40 repeat-like"/>
    <property type="match status" value="1"/>
</dbReference>
<feature type="repeat" description="WD" evidence="3">
    <location>
        <begin position="586"/>
        <end position="616"/>
    </location>
</feature>
<dbReference type="PANTHER" id="PTHR22847:SF637">
    <property type="entry name" value="WD REPEAT DOMAIN 5B"/>
    <property type="match status" value="1"/>
</dbReference>
<keyword evidence="4" id="KW-0067">ATP-binding</keyword>
<name>A0ABQ7G9I9_DUNSA</name>
<dbReference type="InterPro" id="IPR001680">
    <property type="entry name" value="WD40_rpt"/>
</dbReference>
<dbReference type="SMART" id="SM00320">
    <property type="entry name" value="WD40"/>
    <property type="match status" value="5"/>
</dbReference>
<dbReference type="InterPro" id="IPR017441">
    <property type="entry name" value="Protein_kinase_ATP_BS"/>
</dbReference>
<reference evidence="7" key="1">
    <citation type="submission" date="2017-08" db="EMBL/GenBank/DDBJ databases">
        <authorList>
            <person name="Polle J.E."/>
            <person name="Barry K."/>
            <person name="Cushman J."/>
            <person name="Schmutz J."/>
            <person name="Tran D."/>
            <person name="Hathwaick L.T."/>
            <person name="Yim W.C."/>
            <person name="Jenkins J."/>
            <person name="Mckie-Krisberg Z.M."/>
            <person name="Prochnik S."/>
            <person name="Lindquist E."/>
            <person name="Dockter R.B."/>
            <person name="Adam C."/>
            <person name="Molina H."/>
            <person name="Bunkerborg J."/>
            <person name="Jin E."/>
            <person name="Buchheim M."/>
            <person name="Magnuson J."/>
        </authorList>
    </citation>
    <scope>NUCLEOTIDE SEQUENCE</scope>
    <source>
        <strain evidence="7">CCAP 19/18</strain>
    </source>
</reference>
<feature type="region of interest" description="Disordered" evidence="5">
    <location>
        <begin position="342"/>
        <end position="371"/>
    </location>
</feature>
<feature type="domain" description="Protein kinase" evidence="6">
    <location>
        <begin position="12"/>
        <end position="303"/>
    </location>
</feature>
<feature type="binding site" evidence="4">
    <location>
        <position position="43"/>
    </location>
    <ligand>
        <name>ATP</name>
        <dbReference type="ChEBI" id="CHEBI:30616"/>
    </ligand>
</feature>
<proteinExistence type="predicted"/>
<dbReference type="InterPro" id="IPR011009">
    <property type="entry name" value="Kinase-like_dom_sf"/>
</dbReference>
<dbReference type="InterPro" id="IPR019775">
    <property type="entry name" value="WD40_repeat_CS"/>
</dbReference>
<feature type="repeat" description="WD" evidence="3">
    <location>
        <begin position="461"/>
        <end position="502"/>
    </location>
</feature>
<dbReference type="PANTHER" id="PTHR22847">
    <property type="entry name" value="WD40 REPEAT PROTEIN"/>
    <property type="match status" value="1"/>
</dbReference>
<keyword evidence="8" id="KW-1185">Reference proteome</keyword>
<feature type="repeat" description="WD" evidence="3">
    <location>
        <begin position="503"/>
        <end position="544"/>
    </location>
</feature>
<evidence type="ECO:0000313" key="7">
    <source>
        <dbReference type="EMBL" id="KAF5831271.1"/>
    </source>
</evidence>
<keyword evidence="2" id="KW-0677">Repeat</keyword>
<dbReference type="InterPro" id="IPR000719">
    <property type="entry name" value="Prot_kinase_dom"/>
</dbReference>
<evidence type="ECO:0000256" key="5">
    <source>
        <dbReference type="SAM" id="MobiDB-lite"/>
    </source>
</evidence>
<dbReference type="PROSITE" id="PS50011">
    <property type="entry name" value="PROTEIN_KINASE_DOM"/>
    <property type="match status" value="1"/>
</dbReference>
<keyword evidence="1 3" id="KW-0853">WD repeat</keyword>
<evidence type="ECO:0000256" key="2">
    <source>
        <dbReference type="ARBA" id="ARBA00022737"/>
    </source>
</evidence>
<dbReference type="SMART" id="SM00220">
    <property type="entry name" value="S_TKc"/>
    <property type="match status" value="1"/>
</dbReference>
<dbReference type="Proteomes" id="UP000815325">
    <property type="component" value="Unassembled WGS sequence"/>
</dbReference>
<dbReference type="InterPro" id="IPR036322">
    <property type="entry name" value="WD40_repeat_dom_sf"/>
</dbReference>
<dbReference type="Pfam" id="PF00069">
    <property type="entry name" value="Pkinase"/>
    <property type="match status" value="1"/>
</dbReference>
<dbReference type="InterPro" id="IPR015943">
    <property type="entry name" value="WD40/YVTN_repeat-like_dom_sf"/>
</dbReference>
<dbReference type="PROSITE" id="PS50082">
    <property type="entry name" value="WD_REPEATS_2"/>
    <property type="match status" value="5"/>
</dbReference>
<dbReference type="PROSITE" id="PS00107">
    <property type="entry name" value="PROTEIN_KINASE_ATP"/>
    <property type="match status" value="1"/>
</dbReference>
<dbReference type="EMBL" id="MU069961">
    <property type="protein sequence ID" value="KAF5831271.1"/>
    <property type="molecule type" value="Genomic_DNA"/>
</dbReference>
<feature type="region of interest" description="Disordered" evidence="5">
    <location>
        <begin position="619"/>
        <end position="643"/>
    </location>
</feature>
<dbReference type="SUPFAM" id="SSF56112">
    <property type="entry name" value="Protein kinase-like (PK-like)"/>
    <property type="match status" value="1"/>
</dbReference>
<keyword evidence="4" id="KW-0547">Nucleotide-binding</keyword>
<dbReference type="Pfam" id="PF00400">
    <property type="entry name" value="WD40"/>
    <property type="match status" value="5"/>
</dbReference>
<protein>
    <submittedName>
        <fullName evidence="7">WD40-repeat-containing domain protein</fullName>
    </submittedName>
</protein>